<dbReference type="OrthoDB" id="409928at2759"/>
<dbReference type="Pfam" id="PF00410">
    <property type="entry name" value="Ribosomal_S8"/>
    <property type="match status" value="1"/>
</dbReference>
<keyword evidence="5" id="KW-1185">Reference proteome</keyword>
<protein>
    <recommendedName>
        <fullName evidence="6">Ribosomal protein S8</fullName>
    </recommendedName>
</protein>
<dbReference type="HOGENOM" id="CLU_107213_0_0_1"/>
<proteinExistence type="inferred from homology"/>
<dbReference type="FunCoup" id="A0A084QNP9">
    <property type="interactions" value="64"/>
</dbReference>
<gene>
    <name evidence="4" type="ORF">S40285_04333</name>
</gene>
<evidence type="ECO:0000313" key="5">
    <source>
        <dbReference type="Proteomes" id="UP000028524"/>
    </source>
</evidence>
<keyword evidence="3" id="KW-0687">Ribonucleoprotein</keyword>
<dbReference type="SUPFAM" id="SSF56047">
    <property type="entry name" value="Ribosomal protein S8"/>
    <property type="match status" value="1"/>
</dbReference>
<dbReference type="AlphaFoldDB" id="A0A084QNP9"/>
<evidence type="ECO:0008006" key="6">
    <source>
        <dbReference type="Google" id="ProtNLM"/>
    </source>
</evidence>
<sequence>MPSILNIANMCSHLQNASKARLGLTSVKSTKYNLALALAMHRAGFFSAVYRAGPHPPTMEQMLTEEPEVVTTSNVATRRLWLGLKYWEGKPVLNKARAVSKPSRLMEADYVALGRISRGLNAKTPGGVVPGLSLGECLFVSTPKGVLEAREAVARKLGGLLVCRVS</sequence>
<evidence type="ECO:0000256" key="2">
    <source>
        <dbReference type="ARBA" id="ARBA00022980"/>
    </source>
</evidence>
<accession>A0A084QNP9</accession>
<dbReference type="EMBL" id="KL660592">
    <property type="protein sequence ID" value="KFA65584.1"/>
    <property type="molecule type" value="Genomic_DNA"/>
</dbReference>
<name>A0A084QNP9_STAC4</name>
<dbReference type="STRING" id="1283841.A0A084QNP9"/>
<evidence type="ECO:0000256" key="1">
    <source>
        <dbReference type="ARBA" id="ARBA00006471"/>
    </source>
</evidence>
<reference evidence="4 5" key="1">
    <citation type="journal article" date="2014" name="BMC Genomics">
        <title>Comparative genome sequencing reveals chemotype-specific gene clusters in the toxigenic black mold Stachybotrys.</title>
        <authorList>
            <person name="Semeiks J."/>
            <person name="Borek D."/>
            <person name="Otwinowski Z."/>
            <person name="Grishin N.V."/>
        </authorList>
    </citation>
    <scope>NUCLEOTIDE SEQUENCE [LARGE SCALE GENOMIC DNA]</scope>
    <source>
        <strain evidence="4 5">IBT 40285</strain>
    </source>
</reference>
<dbReference type="InterPro" id="IPR035987">
    <property type="entry name" value="Ribosomal_uS8_sf"/>
</dbReference>
<dbReference type="InParanoid" id="A0A084QNP9"/>
<organism evidence="4 5">
    <name type="scientific">Stachybotrys chlorohalonatus (strain IBT 40285)</name>
    <dbReference type="NCBI Taxonomy" id="1283841"/>
    <lineage>
        <taxon>Eukaryota</taxon>
        <taxon>Fungi</taxon>
        <taxon>Dikarya</taxon>
        <taxon>Ascomycota</taxon>
        <taxon>Pezizomycotina</taxon>
        <taxon>Sordariomycetes</taxon>
        <taxon>Hypocreomycetidae</taxon>
        <taxon>Hypocreales</taxon>
        <taxon>Stachybotryaceae</taxon>
        <taxon>Stachybotrys</taxon>
    </lineage>
</organism>
<dbReference type="GO" id="GO:0005763">
    <property type="term" value="C:mitochondrial small ribosomal subunit"/>
    <property type="evidence" value="ECO:0007669"/>
    <property type="project" value="EnsemblFungi"/>
</dbReference>
<dbReference type="Gene3D" id="3.30.1490.10">
    <property type="match status" value="1"/>
</dbReference>
<dbReference type="GO" id="GO:0006412">
    <property type="term" value="P:translation"/>
    <property type="evidence" value="ECO:0007669"/>
    <property type="project" value="InterPro"/>
</dbReference>
<dbReference type="GO" id="GO:0003735">
    <property type="term" value="F:structural constituent of ribosome"/>
    <property type="evidence" value="ECO:0007669"/>
    <property type="project" value="EnsemblFungi"/>
</dbReference>
<dbReference type="Gene3D" id="3.30.1370.30">
    <property type="match status" value="1"/>
</dbReference>
<dbReference type="OMA" id="KYWQNEP"/>
<dbReference type="InterPro" id="IPR000630">
    <property type="entry name" value="Ribosomal_uS8"/>
</dbReference>
<dbReference type="FunFam" id="3.30.1370.30:FF:000006">
    <property type="entry name" value="40S ribosomal protein S8"/>
    <property type="match status" value="1"/>
</dbReference>
<evidence type="ECO:0000313" key="4">
    <source>
        <dbReference type="EMBL" id="KFA65584.1"/>
    </source>
</evidence>
<keyword evidence="2" id="KW-0689">Ribosomal protein</keyword>
<comment type="similarity">
    <text evidence="1">Belongs to the universal ribosomal protein uS8 family.</text>
</comment>
<evidence type="ECO:0000256" key="3">
    <source>
        <dbReference type="ARBA" id="ARBA00023274"/>
    </source>
</evidence>
<dbReference type="Proteomes" id="UP000028524">
    <property type="component" value="Unassembled WGS sequence"/>
</dbReference>